<dbReference type="SUPFAM" id="SSF54427">
    <property type="entry name" value="NTF2-like"/>
    <property type="match status" value="1"/>
</dbReference>
<dbReference type="PANTHER" id="PTHR31723">
    <property type="entry name" value="PATHOGENESIS-RELATED FAMILY PROTEIN"/>
    <property type="match status" value="1"/>
</dbReference>
<evidence type="ECO:0000313" key="2">
    <source>
        <dbReference type="Proteomes" id="UP000225706"/>
    </source>
</evidence>
<reference evidence="2" key="1">
    <citation type="journal article" date="2017" name="bioRxiv">
        <title>Comparative analysis of the genomes of Stylophora pistillata and Acropora digitifera provides evidence for extensive differences between species of corals.</title>
        <authorList>
            <person name="Voolstra C.R."/>
            <person name="Li Y."/>
            <person name="Liew Y.J."/>
            <person name="Baumgarten S."/>
            <person name="Zoccola D."/>
            <person name="Flot J.-F."/>
            <person name="Tambutte S."/>
            <person name="Allemand D."/>
            <person name="Aranda M."/>
        </authorList>
    </citation>
    <scope>NUCLEOTIDE SEQUENCE [LARGE SCALE GENOMIC DNA]</scope>
</reference>
<comment type="caution">
    <text evidence="1">The sequence shown here is derived from an EMBL/GenBank/DDBJ whole genome shotgun (WGS) entry which is preliminary data.</text>
</comment>
<keyword evidence="2" id="KW-1185">Reference proteome</keyword>
<dbReference type="PANTHER" id="PTHR31723:SF10">
    <property type="entry name" value="PATHOGEN-RELATED PROTEIN"/>
    <property type="match status" value="1"/>
</dbReference>
<dbReference type="InterPro" id="IPR053218">
    <property type="entry name" value="Pathogen-related_defense"/>
</dbReference>
<organism evidence="1 2">
    <name type="scientific">Stylophora pistillata</name>
    <name type="common">Smooth cauliflower coral</name>
    <dbReference type="NCBI Taxonomy" id="50429"/>
    <lineage>
        <taxon>Eukaryota</taxon>
        <taxon>Metazoa</taxon>
        <taxon>Cnidaria</taxon>
        <taxon>Anthozoa</taxon>
        <taxon>Hexacorallia</taxon>
        <taxon>Scleractinia</taxon>
        <taxon>Astrocoeniina</taxon>
        <taxon>Pocilloporidae</taxon>
        <taxon>Stylophora</taxon>
    </lineage>
</organism>
<evidence type="ECO:0000313" key="1">
    <source>
        <dbReference type="EMBL" id="PFX28634.1"/>
    </source>
</evidence>
<dbReference type="AlphaFoldDB" id="A0A2B4SD80"/>
<sequence length="217" mass="25504">MEDITYACPRQKFMEDPGIQWREGKPDFTQVNKAYLEGRTRIHKEGSLEKIVEDLVKSWEMEASHKTNTEDWQSVDTEAFTIRANNQRSFCLKELIEEGNYNALMQNQPLYNCNTHSFQTSHDSFRSAFNQGFPWELMEVFSGPPRVAFSWRHWAHWTGPYKERAPTGELLEMYGMAVAEVDENLKIKSIDVHYDPNQLLMKLEGRSVEYQQQEGRR</sequence>
<gene>
    <name evidence="1" type="primary">2</name>
    <name evidence="1" type="ORF">AWC38_SpisGene6649</name>
</gene>
<dbReference type="Proteomes" id="UP000225706">
    <property type="component" value="Unassembled WGS sequence"/>
</dbReference>
<protein>
    <submittedName>
        <fullName evidence="1">Pathogen-related protein</fullName>
    </submittedName>
</protein>
<name>A0A2B4SD80_STYPI</name>
<accession>A0A2B4SD80</accession>
<dbReference type="InterPro" id="IPR032710">
    <property type="entry name" value="NTF2-like_dom_sf"/>
</dbReference>
<dbReference type="OrthoDB" id="65445at2759"/>
<dbReference type="Gene3D" id="3.10.450.50">
    <property type="match status" value="1"/>
</dbReference>
<dbReference type="EMBL" id="LSMT01000080">
    <property type="protein sequence ID" value="PFX28634.1"/>
    <property type="molecule type" value="Genomic_DNA"/>
</dbReference>
<proteinExistence type="predicted"/>